<sequence>MNCVSKNTSTARGNAGKAQRAKPAAPRSENTRGHASLAKPADSCNPVEYAVQATTRTRPERPPDVTQLKHYERLAEFHLVWQDRQNGLEKYAKSIPEPVREPVAQRHNMLFRAIDHFQVPLEDMSFSKDTMELQWPGKMLHVRELLKQGAMKRLENMELLEHPSKRRKIQISDYGRLDPECNSLQRVDSKDANNSTETMDPTLANDIRQLLRKMKVKSNVWDGLESHVRSPSPSLGEARRYLQNISNRLVYRMNKVFTAQNRRNFPGKFEDVIRLMLLATGVLRMHEVDWVRYKENWENLIVRFAEAEPKAWVALDAIQHNEELNEEYIGPMLAPAIMELKNSPSITKQQALYWKLRALLYGQLEVQGHWVDG</sequence>
<name>A0AAE8M1J3_9HYPO</name>
<evidence type="ECO:0000313" key="2">
    <source>
        <dbReference type="EMBL" id="SPJ72490.1"/>
    </source>
</evidence>
<feature type="region of interest" description="Disordered" evidence="1">
    <location>
        <begin position="1"/>
        <end position="44"/>
    </location>
</feature>
<evidence type="ECO:0000313" key="3">
    <source>
        <dbReference type="Proteomes" id="UP001187734"/>
    </source>
</evidence>
<dbReference type="AlphaFoldDB" id="A0AAE8M1J3"/>
<gene>
    <name evidence="2" type="ORF">FTOL_02219</name>
</gene>
<feature type="compositionally biased region" description="Polar residues" evidence="1">
    <location>
        <begin position="1"/>
        <end position="12"/>
    </location>
</feature>
<accession>A0AAE8M1J3</accession>
<organism evidence="2 3">
    <name type="scientific">Fusarium torulosum</name>
    <dbReference type="NCBI Taxonomy" id="33205"/>
    <lineage>
        <taxon>Eukaryota</taxon>
        <taxon>Fungi</taxon>
        <taxon>Dikarya</taxon>
        <taxon>Ascomycota</taxon>
        <taxon>Pezizomycotina</taxon>
        <taxon>Sordariomycetes</taxon>
        <taxon>Hypocreomycetidae</taxon>
        <taxon>Hypocreales</taxon>
        <taxon>Nectriaceae</taxon>
        <taxon>Fusarium</taxon>
    </lineage>
</organism>
<keyword evidence="3" id="KW-1185">Reference proteome</keyword>
<dbReference type="EMBL" id="ONZP01000065">
    <property type="protein sequence ID" value="SPJ72490.1"/>
    <property type="molecule type" value="Genomic_DNA"/>
</dbReference>
<dbReference type="Proteomes" id="UP001187734">
    <property type="component" value="Unassembled WGS sequence"/>
</dbReference>
<reference evidence="2" key="1">
    <citation type="submission" date="2018-03" db="EMBL/GenBank/DDBJ databases">
        <authorList>
            <person name="Guldener U."/>
        </authorList>
    </citation>
    <scope>NUCLEOTIDE SEQUENCE</scope>
</reference>
<proteinExistence type="predicted"/>
<protein>
    <submittedName>
        <fullName evidence="2">Uncharacterized protein</fullName>
    </submittedName>
</protein>
<comment type="caution">
    <text evidence="2">The sequence shown here is derived from an EMBL/GenBank/DDBJ whole genome shotgun (WGS) entry which is preliminary data.</text>
</comment>
<evidence type="ECO:0000256" key="1">
    <source>
        <dbReference type="SAM" id="MobiDB-lite"/>
    </source>
</evidence>